<comment type="caution">
    <text evidence="1">The sequence shown here is derived from an EMBL/GenBank/DDBJ whole genome shotgun (WGS) entry which is preliminary data.</text>
</comment>
<sequence>MPLPASVSRQFAKIPANPSEAEFRGPYNKLLTIFPSDSRYTVIPPYVPGGSRDAADFIVRFEVVLDEPN</sequence>
<proteinExistence type="predicted"/>
<dbReference type="EMBL" id="JAACJO010000010">
    <property type="protein sequence ID" value="KAF5353244.1"/>
    <property type="molecule type" value="Genomic_DNA"/>
</dbReference>
<keyword evidence="2" id="KW-1185">Reference proteome</keyword>
<dbReference type="OrthoDB" id="5362978at2759"/>
<dbReference type="AlphaFoldDB" id="A0A8H5D4Z6"/>
<accession>A0A8H5D4Z6</accession>
<evidence type="ECO:0000313" key="1">
    <source>
        <dbReference type="EMBL" id="KAF5353244.1"/>
    </source>
</evidence>
<organism evidence="1 2">
    <name type="scientific">Leucocoprinus leucothites</name>
    <dbReference type="NCBI Taxonomy" id="201217"/>
    <lineage>
        <taxon>Eukaryota</taxon>
        <taxon>Fungi</taxon>
        <taxon>Dikarya</taxon>
        <taxon>Basidiomycota</taxon>
        <taxon>Agaricomycotina</taxon>
        <taxon>Agaricomycetes</taxon>
        <taxon>Agaricomycetidae</taxon>
        <taxon>Agaricales</taxon>
        <taxon>Agaricineae</taxon>
        <taxon>Agaricaceae</taxon>
        <taxon>Leucocoprinus</taxon>
    </lineage>
</organism>
<gene>
    <name evidence="1" type="ORF">D9756_007895</name>
</gene>
<dbReference type="Proteomes" id="UP000559027">
    <property type="component" value="Unassembled WGS sequence"/>
</dbReference>
<evidence type="ECO:0000313" key="2">
    <source>
        <dbReference type="Proteomes" id="UP000559027"/>
    </source>
</evidence>
<protein>
    <submittedName>
        <fullName evidence="1">Uncharacterized protein</fullName>
    </submittedName>
</protein>
<reference evidence="1 2" key="1">
    <citation type="journal article" date="2020" name="ISME J.">
        <title>Uncovering the hidden diversity of litter-decomposition mechanisms in mushroom-forming fungi.</title>
        <authorList>
            <person name="Floudas D."/>
            <person name="Bentzer J."/>
            <person name="Ahren D."/>
            <person name="Johansson T."/>
            <person name="Persson P."/>
            <person name="Tunlid A."/>
        </authorList>
    </citation>
    <scope>NUCLEOTIDE SEQUENCE [LARGE SCALE GENOMIC DNA]</scope>
    <source>
        <strain evidence="1 2">CBS 146.42</strain>
    </source>
</reference>
<name>A0A8H5D4Z6_9AGAR</name>